<protein>
    <submittedName>
        <fullName evidence="3">Uncharacterized protein</fullName>
    </submittedName>
</protein>
<sequence>MMIIMIHYSKIILFILFGLYFALESTEIELKIRDDTTIKEDSISSTTDSNKSKFAGPIIQAMIAILIGILGIMLGVLCSFYFLRRRGYIHPSEYNKFREFRVIPKGSSDKNLSSKQKSQKKVPKHPKYDSSSKSSKDEQIVITHHGPAIDISESDSFQDSLLNIPNTTQTFYESQHSHSMIDLPQQSNLFTTVGSQEMSRSLS</sequence>
<evidence type="ECO:0000256" key="2">
    <source>
        <dbReference type="SAM" id="Phobius"/>
    </source>
</evidence>
<evidence type="ECO:0000256" key="1">
    <source>
        <dbReference type="SAM" id="MobiDB-lite"/>
    </source>
</evidence>
<proteinExistence type="predicted"/>
<keyword evidence="2" id="KW-0812">Transmembrane</keyword>
<feature type="compositionally biased region" description="Basic and acidic residues" evidence="1">
    <location>
        <begin position="126"/>
        <end position="138"/>
    </location>
</feature>
<comment type="caution">
    <text evidence="3">The sequence shown here is derived from an EMBL/GenBank/DDBJ whole genome shotgun (WGS) entry which is preliminary data.</text>
</comment>
<keyword evidence="2" id="KW-0472">Membrane</keyword>
<dbReference type="AlphaFoldDB" id="A0A397T831"/>
<dbReference type="EMBL" id="QKYT01000092">
    <property type="protein sequence ID" value="RIA94012.1"/>
    <property type="molecule type" value="Genomic_DNA"/>
</dbReference>
<keyword evidence="2" id="KW-1133">Transmembrane helix</keyword>
<feature type="region of interest" description="Disordered" evidence="1">
    <location>
        <begin position="107"/>
        <end position="138"/>
    </location>
</feature>
<name>A0A397T831_9GLOM</name>
<keyword evidence="4" id="KW-1185">Reference proteome</keyword>
<reference evidence="3 4" key="1">
    <citation type="submission" date="2018-06" db="EMBL/GenBank/DDBJ databases">
        <title>Comparative genomics reveals the genomic features of Rhizophagus irregularis, R. cerebriforme, R. diaphanum and Gigaspora rosea, and their symbiotic lifestyle signature.</title>
        <authorList>
            <person name="Morin E."/>
            <person name="San Clemente H."/>
            <person name="Chen E.C.H."/>
            <person name="De La Providencia I."/>
            <person name="Hainaut M."/>
            <person name="Kuo A."/>
            <person name="Kohler A."/>
            <person name="Murat C."/>
            <person name="Tang N."/>
            <person name="Roy S."/>
            <person name="Loubradou J."/>
            <person name="Henrissat B."/>
            <person name="Grigoriev I.V."/>
            <person name="Corradi N."/>
            <person name="Roux C."/>
            <person name="Martin F.M."/>
        </authorList>
    </citation>
    <scope>NUCLEOTIDE SEQUENCE [LARGE SCALE GENOMIC DNA]</scope>
    <source>
        <strain evidence="3 4">DAOM 227022</strain>
    </source>
</reference>
<organism evidence="3 4">
    <name type="scientific">Glomus cerebriforme</name>
    <dbReference type="NCBI Taxonomy" id="658196"/>
    <lineage>
        <taxon>Eukaryota</taxon>
        <taxon>Fungi</taxon>
        <taxon>Fungi incertae sedis</taxon>
        <taxon>Mucoromycota</taxon>
        <taxon>Glomeromycotina</taxon>
        <taxon>Glomeromycetes</taxon>
        <taxon>Glomerales</taxon>
        <taxon>Glomeraceae</taxon>
        <taxon>Glomus</taxon>
    </lineage>
</organism>
<feature type="transmembrane region" description="Helical" evidence="2">
    <location>
        <begin position="58"/>
        <end position="83"/>
    </location>
</feature>
<accession>A0A397T831</accession>
<feature type="non-terminal residue" evidence="3">
    <location>
        <position position="203"/>
    </location>
</feature>
<evidence type="ECO:0000313" key="3">
    <source>
        <dbReference type="EMBL" id="RIA94012.1"/>
    </source>
</evidence>
<gene>
    <name evidence="3" type="ORF">C1645_761096</name>
</gene>
<dbReference type="OrthoDB" id="2370498at2759"/>
<evidence type="ECO:0000313" key="4">
    <source>
        <dbReference type="Proteomes" id="UP000265703"/>
    </source>
</evidence>
<dbReference type="Proteomes" id="UP000265703">
    <property type="component" value="Unassembled WGS sequence"/>
</dbReference>